<sequence>MPIAPPDFSHLPLAIRRFFNERKIPYNRQENGDQKIARAPNRKPILDCLFWSNVEGGTRWKGTSRGGGTSYSR</sequence>
<accession>A0A484M648</accession>
<reference evidence="1 2" key="1">
    <citation type="submission" date="2018-04" db="EMBL/GenBank/DDBJ databases">
        <authorList>
            <person name="Vogel A."/>
        </authorList>
    </citation>
    <scope>NUCLEOTIDE SEQUENCE [LARGE SCALE GENOMIC DNA]</scope>
</reference>
<keyword evidence="2" id="KW-1185">Reference proteome</keyword>
<organism evidence="1 2">
    <name type="scientific">Cuscuta campestris</name>
    <dbReference type="NCBI Taxonomy" id="132261"/>
    <lineage>
        <taxon>Eukaryota</taxon>
        <taxon>Viridiplantae</taxon>
        <taxon>Streptophyta</taxon>
        <taxon>Embryophyta</taxon>
        <taxon>Tracheophyta</taxon>
        <taxon>Spermatophyta</taxon>
        <taxon>Magnoliopsida</taxon>
        <taxon>eudicotyledons</taxon>
        <taxon>Gunneridae</taxon>
        <taxon>Pentapetalae</taxon>
        <taxon>asterids</taxon>
        <taxon>lamiids</taxon>
        <taxon>Solanales</taxon>
        <taxon>Convolvulaceae</taxon>
        <taxon>Cuscuteae</taxon>
        <taxon>Cuscuta</taxon>
        <taxon>Cuscuta subgen. Grammica</taxon>
        <taxon>Cuscuta sect. Cleistogrammica</taxon>
    </lineage>
</organism>
<dbReference type="EMBL" id="OOIL02002696">
    <property type="protein sequence ID" value="VFQ84055.1"/>
    <property type="molecule type" value="Genomic_DNA"/>
</dbReference>
<evidence type="ECO:0000313" key="1">
    <source>
        <dbReference type="EMBL" id="VFQ84055.1"/>
    </source>
</evidence>
<dbReference type="AlphaFoldDB" id="A0A484M648"/>
<protein>
    <submittedName>
        <fullName evidence="1">Uncharacterized protein</fullName>
    </submittedName>
</protein>
<name>A0A484M648_9ASTE</name>
<proteinExistence type="predicted"/>
<evidence type="ECO:0000313" key="2">
    <source>
        <dbReference type="Proteomes" id="UP000595140"/>
    </source>
</evidence>
<dbReference type="Proteomes" id="UP000595140">
    <property type="component" value="Unassembled WGS sequence"/>
</dbReference>
<gene>
    <name evidence="1" type="ORF">CCAM_LOCUS25831</name>
</gene>